<dbReference type="CDD" id="cd13578">
    <property type="entry name" value="PBP2_Bug27"/>
    <property type="match status" value="1"/>
</dbReference>
<comment type="similarity">
    <text evidence="1">Belongs to the UPF0065 (bug) family.</text>
</comment>
<sequence>MTKTHPTRPTRPASSRRRTLVHGLIAVAAIAALPGASAFAADAYPAQPIRLVVPFPPAGGTDVLSRLVFNKIGTATHWTVVVENRAGAGGNIGLDAVAKARPDGYTIGMGQTANLAINPTLYPKMPYNAVTDFTPVALVAAQPVVLIVRQDSPYKTLADLVAAAKTKQLSMASAGTGTVGHLTGEMFQRRAGFKALHVPYKGASPALTDLMGGQTDFYFATPPIAMPMLKAGKLRALGVTSVKRVALLPNVPTVAEQGYAGFQAEDWKALVAPAGTPADVIARLNAEVNKALKDADTIARLRDEGSEPRGGSAADLATFIKSEHTRWGTIVRDSGARVE</sequence>
<dbReference type="Proteomes" id="UP000253772">
    <property type="component" value="Chromosome c2"/>
</dbReference>
<dbReference type="SUPFAM" id="SSF53850">
    <property type="entry name" value="Periplasmic binding protein-like II"/>
    <property type="match status" value="1"/>
</dbReference>
<evidence type="ECO:0000313" key="2">
    <source>
        <dbReference type="EMBL" id="QBP12131.1"/>
    </source>
</evidence>
<dbReference type="PROSITE" id="PS51318">
    <property type="entry name" value="TAT"/>
    <property type="match status" value="1"/>
</dbReference>
<dbReference type="PIRSF" id="PIRSF017082">
    <property type="entry name" value="YflP"/>
    <property type="match status" value="1"/>
</dbReference>
<dbReference type="AlphaFoldDB" id="A0A2L0X454"/>
<proteinExistence type="inferred from homology"/>
<dbReference type="PANTHER" id="PTHR42928:SF5">
    <property type="entry name" value="BLR1237 PROTEIN"/>
    <property type="match status" value="1"/>
</dbReference>
<evidence type="ECO:0000256" key="1">
    <source>
        <dbReference type="ARBA" id="ARBA00006987"/>
    </source>
</evidence>
<dbReference type="Pfam" id="PF03401">
    <property type="entry name" value="TctC"/>
    <property type="match status" value="1"/>
</dbReference>
<gene>
    <name evidence="2" type="ORF">DDF84_020345</name>
</gene>
<dbReference type="Gene3D" id="3.40.190.150">
    <property type="entry name" value="Bordetella uptake gene, domain 1"/>
    <property type="match status" value="1"/>
</dbReference>
<organism evidence="2 3">
    <name type="scientific">Cupriavidus metallidurans</name>
    <dbReference type="NCBI Taxonomy" id="119219"/>
    <lineage>
        <taxon>Bacteria</taxon>
        <taxon>Pseudomonadati</taxon>
        <taxon>Pseudomonadota</taxon>
        <taxon>Betaproteobacteria</taxon>
        <taxon>Burkholderiales</taxon>
        <taxon>Burkholderiaceae</taxon>
        <taxon>Cupriavidus</taxon>
    </lineage>
</organism>
<dbReference type="InterPro" id="IPR005064">
    <property type="entry name" value="BUG"/>
</dbReference>
<reference evidence="2 3" key="1">
    <citation type="submission" date="2019-03" db="EMBL/GenBank/DDBJ databases">
        <title>Comparative insights into the high quality Complete genome sequence of highly metal resistant Cupriavidus metallidurans strain BS1 isolated from a gold-copper mine.</title>
        <authorList>
            <person name="Mazhar H.S."/>
            <person name="Rensing C."/>
        </authorList>
    </citation>
    <scope>NUCLEOTIDE SEQUENCE [LARGE SCALE GENOMIC DNA]</scope>
    <source>
        <strain evidence="2 3">BS1</strain>
    </source>
</reference>
<dbReference type="InterPro" id="IPR042100">
    <property type="entry name" value="Bug_dom1"/>
</dbReference>
<dbReference type="Gene3D" id="3.40.190.10">
    <property type="entry name" value="Periplasmic binding protein-like II"/>
    <property type="match status" value="1"/>
</dbReference>
<dbReference type="RefSeq" id="WP_017513252.1">
    <property type="nucleotide sequence ID" value="NZ_CP026544.1"/>
</dbReference>
<dbReference type="OrthoDB" id="8678477at2"/>
<dbReference type="PANTHER" id="PTHR42928">
    <property type="entry name" value="TRICARBOXYLATE-BINDING PROTEIN"/>
    <property type="match status" value="1"/>
</dbReference>
<dbReference type="InterPro" id="IPR006311">
    <property type="entry name" value="TAT_signal"/>
</dbReference>
<name>A0A2L0X454_9BURK</name>
<evidence type="ECO:0000313" key="3">
    <source>
        <dbReference type="Proteomes" id="UP000253772"/>
    </source>
</evidence>
<dbReference type="EMBL" id="CP037901">
    <property type="protein sequence ID" value="QBP12131.1"/>
    <property type="molecule type" value="Genomic_DNA"/>
</dbReference>
<accession>A0A2L0X454</accession>
<protein>
    <submittedName>
        <fullName evidence="2">Tripartite tricarboxylate transporter substrate binding protein</fullName>
    </submittedName>
</protein>